<accession>A0ABT3DXF1</accession>
<evidence type="ECO:0000313" key="6">
    <source>
        <dbReference type="EMBL" id="MCW0399670.1"/>
    </source>
</evidence>
<evidence type="ECO:0000259" key="5">
    <source>
        <dbReference type="Pfam" id="PF00294"/>
    </source>
</evidence>
<evidence type="ECO:0000256" key="2">
    <source>
        <dbReference type="ARBA" id="ARBA00022679"/>
    </source>
</evidence>
<dbReference type="GO" id="GO:0008673">
    <property type="term" value="F:2-dehydro-3-deoxygluconokinase activity"/>
    <property type="evidence" value="ECO:0007669"/>
    <property type="project" value="UniProtKB-EC"/>
</dbReference>
<keyword evidence="3 4" id="KW-0418">Kinase</keyword>
<dbReference type="InterPro" id="IPR002139">
    <property type="entry name" value="Ribo/fructo_kinase"/>
</dbReference>
<dbReference type="EC" id="2.7.1.45" evidence="6"/>
<protein>
    <submittedName>
        <fullName evidence="6">2-dehydro-3-deoxygluconokinase</fullName>
        <ecNumber evidence="6">2.7.1.45</ecNumber>
    </submittedName>
</protein>
<dbReference type="SUPFAM" id="SSF53613">
    <property type="entry name" value="Ribokinase-like"/>
    <property type="match status" value="1"/>
</dbReference>
<keyword evidence="7" id="KW-1185">Reference proteome</keyword>
<sequence length="316" mass="32341">MALPAMKTHDVAVVGEVYLDHIFSGFTAWPGPGEEAMARHYHRDLGGGTVNTACGLARLGRTVTLIGAIGAGDRDWFAQRLGAFGVGTEGLVDHPAGTGVTASVSLHDDRSFFTYPGANAELEPLLGSAAALEAMCAARHVHFALPLPATLARTLLPALRAAGCSTSLDVGFNPAWLADPDNHATCRAVDHFLPNQKEAALAGCNGDDAASCAAWAQALELAQVTIKLGGAGACVVDAAGARLVAAPVVAVQDTTGAGDAFDAGFIDALLDHLSLDACAQRGCLCGAACCTALGALDGLPDPPRLRSLHEQFLSQP</sequence>
<dbReference type="InterPro" id="IPR011611">
    <property type="entry name" value="PfkB_dom"/>
</dbReference>
<dbReference type="InterPro" id="IPR029056">
    <property type="entry name" value="Ribokinase-like"/>
</dbReference>
<evidence type="ECO:0000256" key="1">
    <source>
        <dbReference type="ARBA" id="ARBA00010688"/>
    </source>
</evidence>
<dbReference type="InterPro" id="IPR002173">
    <property type="entry name" value="Carboh/pur_kinase_PfkB_CS"/>
</dbReference>
<feature type="domain" description="Carbohydrate kinase PfkB" evidence="5">
    <location>
        <begin position="9"/>
        <end position="300"/>
    </location>
</feature>
<dbReference type="Proteomes" id="UP001320843">
    <property type="component" value="Unassembled WGS sequence"/>
</dbReference>
<gene>
    <name evidence="6" type="ORF">NB700_002226</name>
</gene>
<evidence type="ECO:0000256" key="3">
    <source>
        <dbReference type="ARBA" id="ARBA00022777"/>
    </source>
</evidence>
<reference evidence="6 7" key="1">
    <citation type="submission" date="2022-06" db="EMBL/GenBank/DDBJ databases">
        <title>Dynamics of rice microbiomes reveals core vertical transmitted seed endophytes.</title>
        <authorList>
            <person name="Liao K."/>
            <person name="Zhang X."/>
        </authorList>
    </citation>
    <scope>NUCLEOTIDE SEQUENCE [LARGE SCALE GENOMIC DNA]</scope>
    <source>
        <strain evidence="6 7">YT10-10-1</strain>
    </source>
</reference>
<evidence type="ECO:0000256" key="4">
    <source>
        <dbReference type="RuleBase" id="RU003704"/>
    </source>
</evidence>
<dbReference type="PRINTS" id="PR00990">
    <property type="entry name" value="RIBOKINASE"/>
</dbReference>
<organism evidence="6 7">
    <name type="scientific">Xanthomonas sacchari</name>
    <dbReference type="NCBI Taxonomy" id="56458"/>
    <lineage>
        <taxon>Bacteria</taxon>
        <taxon>Pseudomonadati</taxon>
        <taxon>Pseudomonadota</taxon>
        <taxon>Gammaproteobacteria</taxon>
        <taxon>Lysobacterales</taxon>
        <taxon>Lysobacteraceae</taxon>
        <taxon>Xanthomonas</taxon>
    </lineage>
</organism>
<comment type="similarity">
    <text evidence="1 4">Belongs to the carbohydrate kinase PfkB family.</text>
</comment>
<dbReference type="PANTHER" id="PTHR10584">
    <property type="entry name" value="SUGAR KINASE"/>
    <property type="match status" value="1"/>
</dbReference>
<keyword evidence="2 4" id="KW-0808">Transferase</keyword>
<dbReference type="EMBL" id="JANFWR010000013">
    <property type="protein sequence ID" value="MCW0399670.1"/>
    <property type="molecule type" value="Genomic_DNA"/>
</dbReference>
<comment type="caution">
    <text evidence="6">The sequence shown here is derived from an EMBL/GenBank/DDBJ whole genome shotgun (WGS) entry which is preliminary data.</text>
</comment>
<dbReference type="Pfam" id="PF00294">
    <property type="entry name" value="PfkB"/>
    <property type="match status" value="1"/>
</dbReference>
<evidence type="ECO:0000313" key="7">
    <source>
        <dbReference type="Proteomes" id="UP001320843"/>
    </source>
</evidence>
<proteinExistence type="inferred from homology"/>
<dbReference type="PROSITE" id="PS00584">
    <property type="entry name" value="PFKB_KINASES_2"/>
    <property type="match status" value="1"/>
</dbReference>
<dbReference type="Gene3D" id="3.40.1190.20">
    <property type="match status" value="1"/>
</dbReference>
<dbReference type="PANTHER" id="PTHR10584:SF166">
    <property type="entry name" value="RIBOKINASE"/>
    <property type="match status" value="1"/>
</dbReference>
<name>A0ABT3DXF1_9XANT</name>